<protein>
    <submittedName>
        <fullName evidence="3">DUF547 domain-containing protein</fullName>
    </submittedName>
</protein>
<comment type="caution">
    <text evidence="3">The sequence shown here is derived from an EMBL/GenBank/DDBJ whole genome shotgun (WGS) entry which is preliminary data.</text>
</comment>
<accession>A0A7C2JXT8</accession>
<gene>
    <name evidence="3" type="ORF">ENQ76_06830</name>
</gene>
<dbReference type="PANTHER" id="PTHR46361:SF3">
    <property type="entry name" value="ELECTRON CARRIER_ PROTEIN DISULFIDE OXIDOREDUCTASE"/>
    <property type="match status" value="1"/>
</dbReference>
<evidence type="ECO:0000259" key="2">
    <source>
        <dbReference type="Pfam" id="PF04784"/>
    </source>
</evidence>
<feature type="domain" description="DUF547" evidence="2">
    <location>
        <begin position="123"/>
        <end position="233"/>
    </location>
</feature>
<keyword evidence="1" id="KW-0472">Membrane</keyword>
<organism evidence="3">
    <name type="scientific">Schlesneria paludicola</name>
    <dbReference type="NCBI Taxonomy" id="360056"/>
    <lineage>
        <taxon>Bacteria</taxon>
        <taxon>Pseudomonadati</taxon>
        <taxon>Planctomycetota</taxon>
        <taxon>Planctomycetia</taxon>
        <taxon>Planctomycetales</taxon>
        <taxon>Planctomycetaceae</taxon>
        <taxon>Schlesneria</taxon>
    </lineage>
</organism>
<evidence type="ECO:0000313" key="3">
    <source>
        <dbReference type="EMBL" id="HEN15166.1"/>
    </source>
</evidence>
<dbReference type="Pfam" id="PF04784">
    <property type="entry name" value="DUF547"/>
    <property type="match status" value="1"/>
</dbReference>
<sequence>MVNNKEVVRLDEVVAFQVPSSIGEVACSRCWAIAACAWIMIAGVVSLVYWEQCASAKEPLGRQWSAAQYASMDQIDHSPFDALLHKYVDQDGFVNYAEWRRSATDRKALQDYLSSLSRASVSQKASREAQLAFWINAYNAVTLEGILQVYPTDSIRNHTSKFGGYNLWKDLPLLVGGKPFSLDDIEHQVLRKLGEPRIHFAIVCASIGCPRLRNEAYVPERINEQLADNARDFFSRPQNLKVDPASHTLSLSSILDWFGGDFGRSQPEQLRFLQPYLPQSAQALAQDPNVRIRYQDYNWSLNDRAKKPAARGEGSTRR</sequence>
<evidence type="ECO:0000256" key="1">
    <source>
        <dbReference type="SAM" id="Phobius"/>
    </source>
</evidence>
<dbReference type="PANTHER" id="PTHR46361">
    <property type="entry name" value="ELECTRON CARRIER/ PROTEIN DISULFIDE OXIDOREDUCTASE"/>
    <property type="match status" value="1"/>
</dbReference>
<name>A0A7C2JXT8_9PLAN</name>
<dbReference type="AlphaFoldDB" id="A0A7C2JXT8"/>
<proteinExistence type="predicted"/>
<keyword evidence="1" id="KW-1133">Transmembrane helix</keyword>
<keyword evidence="1" id="KW-0812">Transmembrane</keyword>
<dbReference type="InterPro" id="IPR006869">
    <property type="entry name" value="DUF547"/>
</dbReference>
<reference evidence="3" key="1">
    <citation type="journal article" date="2020" name="mSystems">
        <title>Genome- and Community-Level Interaction Insights into Carbon Utilization and Element Cycling Functions of Hydrothermarchaeota in Hydrothermal Sediment.</title>
        <authorList>
            <person name="Zhou Z."/>
            <person name="Liu Y."/>
            <person name="Xu W."/>
            <person name="Pan J."/>
            <person name="Luo Z.H."/>
            <person name="Li M."/>
        </authorList>
    </citation>
    <scope>NUCLEOTIDE SEQUENCE [LARGE SCALE GENOMIC DNA]</scope>
    <source>
        <strain evidence="3">SpSt-339</strain>
    </source>
</reference>
<dbReference type="EMBL" id="DSOK01000195">
    <property type="protein sequence ID" value="HEN15166.1"/>
    <property type="molecule type" value="Genomic_DNA"/>
</dbReference>
<feature type="transmembrane region" description="Helical" evidence="1">
    <location>
        <begin position="30"/>
        <end position="50"/>
    </location>
</feature>